<dbReference type="InterPro" id="IPR036890">
    <property type="entry name" value="HATPase_C_sf"/>
</dbReference>
<dbReference type="AlphaFoldDB" id="A0A9D1RXR2"/>
<dbReference type="Gene3D" id="3.30.565.10">
    <property type="entry name" value="Histidine kinase-like ATPase, C-terminal domain"/>
    <property type="match status" value="1"/>
</dbReference>
<keyword evidence="1" id="KW-1133">Transmembrane helix</keyword>
<dbReference type="SUPFAM" id="SSF55874">
    <property type="entry name" value="ATPase domain of HSP90 chaperone/DNA topoisomerase II/histidine kinase"/>
    <property type="match status" value="1"/>
</dbReference>
<reference evidence="3" key="2">
    <citation type="submission" date="2021-04" db="EMBL/GenBank/DDBJ databases">
        <authorList>
            <person name="Gilroy R."/>
        </authorList>
    </citation>
    <scope>NUCLEOTIDE SEQUENCE</scope>
    <source>
        <strain evidence="3">ChiGjej6B6-1540</strain>
    </source>
</reference>
<evidence type="ECO:0000313" key="4">
    <source>
        <dbReference type="Proteomes" id="UP000824192"/>
    </source>
</evidence>
<evidence type="ECO:0000259" key="2">
    <source>
        <dbReference type="Pfam" id="PF14501"/>
    </source>
</evidence>
<evidence type="ECO:0000256" key="1">
    <source>
        <dbReference type="SAM" id="Phobius"/>
    </source>
</evidence>
<dbReference type="PANTHER" id="PTHR40448">
    <property type="entry name" value="TWO-COMPONENT SENSOR HISTIDINE KINASE"/>
    <property type="match status" value="1"/>
</dbReference>
<dbReference type="EMBL" id="DXGA01000192">
    <property type="protein sequence ID" value="HIW94642.1"/>
    <property type="molecule type" value="Genomic_DNA"/>
</dbReference>
<keyword evidence="3" id="KW-0067">ATP-binding</keyword>
<feature type="transmembrane region" description="Helical" evidence="1">
    <location>
        <begin position="36"/>
        <end position="57"/>
    </location>
</feature>
<keyword evidence="1" id="KW-0472">Membrane</keyword>
<dbReference type="Pfam" id="PF14501">
    <property type="entry name" value="HATPase_c_5"/>
    <property type="match status" value="1"/>
</dbReference>
<gene>
    <name evidence="3" type="ORF">H9868_08925</name>
</gene>
<keyword evidence="3" id="KW-0547">Nucleotide-binding</keyword>
<dbReference type="Proteomes" id="UP000824192">
    <property type="component" value="Unassembled WGS sequence"/>
</dbReference>
<protein>
    <submittedName>
        <fullName evidence="3">ATP-binding protein</fullName>
    </submittedName>
</protein>
<evidence type="ECO:0000313" key="3">
    <source>
        <dbReference type="EMBL" id="HIW94642.1"/>
    </source>
</evidence>
<proteinExistence type="predicted"/>
<keyword evidence="1" id="KW-0812">Transmembrane</keyword>
<dbReference type="GO" id="GO:0005524">
    <property type="term" value="F:ATP binding"/>
    <property type="evidence" value="ECO:0007669"/>
    <property type="project" value="UniProtKB-KW"/>
</dbReference>
<sequence>MEGFTLSSVWTVVTLMVSCVLFLLPLKQRERPWLRVLLFSAVCALVGVLCEQIVPPASLVDLALYYCMSSGFFLCCGKIAVAEAMYCGIWALLTQQLATEVILLVRDFSGRWNPLPAGWMDALGIVLGVALYAAIALTIARWMPYQGRYDVGPRQFVSALFLLVFFELLFNLMFSPAAELDSGQAITLLLVQVYCATVLYLQNELFKKSAMRHELETLDRLWHQQKEQYSLAKENIALINRKCHDLKHQVAAMRTIAGPEEREKYLKEVEDSVRIYEAIVQTGNEVLDTVLTEKSLLCEANQIKVNCVADGRQLTFMDPVDLYTIFGNALDNAIESIKDYQDPGMRFIDVQVYAEQQFLIVHISNPLRGPLTFENGLPVSTKPNNGYHGFGLKSIRHTVEQYEGHLTVKEEDGCFHLRILIPLSGTKSKKSWS</sequence>
<dbReference type="InterPro" id="IPR032834">
    <property type="entry name" value="NatK-like_C"/>
</dbReference>
<reference evidence="3" key="1">
    <citation type="journal article" date="2021" name="PeerJ">
        <title>Extensive microbial diversity within the chicken gut microbiome revealed by metagenomics and culture.</title>
        <authorList>
            <person name="Gilroy R."/>
            <person name="Ravi A."/>
            <person name="Getino M."/>
            <person name="Pursley I."/>
            <person name="Horton D.L."/>
            <person name="Alikhan N.F."/>
            <person name="Baker D."/>
            <person name="Gharbi K."/>
            <person name="Hall N."/>
            <person name="Watson M."/>
            <person name="Adriaenssens E.M."/>
            <person name="Foster-Nyarko E."/>
            <person name="Jarju S."/>
            <person name="Secka A."/>
            <person name="Antonio M."/>
            <person name="Oren A."/>
            <person name="Chaudhuri R.R."/>
            <person name="La Ragione R."/>
            <person name="Hildebrand F."/>
            <person name="Pallen M.J."/>
        </authorList>
    </citation>
    <scope>NUCLEOTIDE SEQUENCE</scope>
    <source>
        <strain evidence="3">ChiGjej6B6-1540</strain>
    </source>
</reference>
<organism evidence="3 4">
    <name type="scientific">Candidatus Flavonifractor merdipullorum</name>
    <dbReference type="NCBI Taxonomy" id="2838590"/>
    <lineage>
        <taxon>Bacteria</taxon>
        <taxon>Bacillati</taxon>
        <taxon>Bacillota</taxon>
        <taxon>Clostridia</taxon>
        <taxon>Eubacteriales</taxon>
        <taxon>Oscillospiraceae</taxon>
        <taxon>Flavonifractor</taxon>
    </lineage>
</organism>
<dbReference type="GO" id="GO:0042802">
    <property type="term" value="F:identical protein binding"/>
    <property type="evidence" value="ECO:0007669"/>
    <property type="project" value="TreeGrafter"/>
</dbReference>
<feature type="domain" description="Sensor histidine kinase NatK-like C-terminal" evidence="2">
    <location>
        <begin position="317"/>
        <end position="422"/>
    </location>
</feature>
<feature type="transmembrane region" description="Helical" evidence="1">
    <location>
        <begin position="6"/>
        <end position="24"/>
    </location>
</feature>
<accession>A0A9D1RXR2</accession>
<name>A0A9D1RXR2_9FIRM</name>
<dbReference type="PANTHER" id="PTHR40448:SF1">
    <property type="entry name" value="TWO-COMPONENT SENSOR HISTIDINE KINASE"/>
    <property type="match status" value="1"/>
</dbReference>
<dbReference type="CDD" id="cd16935">
    <property type="entry name" value="HATPase_AgrC-ComD-like"/>
    <property type="match status" value="1"/>
</dbReference>
<feature type="transmembrane region" description="Helical" evidence="1">
    <location>
        <begin position="183"/>
        <end position="201"/>
    </location>
</feature>
<feature type="transmembrane region" description="Helical" evidence="1">
    <location>
        <begin position="156"/>
        <end position="177"/>
    </location>
</feature>
<comment type="caution">
    <text evidence="3">The sequence shown here is derived from an EMBL/GenBank/DDBJ whole genome shotgun (WGS) entry which is preliminary data.</text>
</comment>
<feature type="transmembrane region" description="Helical" evidence="1">
    <location>
        <begin position="125"/>
        <end position="144"/>
    </location>
</feature>